<feature type="region of interest" description="Disordered" evidence="11">
    <location>
        <begin position="774"/>
        <end position="798"/>
    </location>
</feature>
<keyword evidence="5" id="KW-0547">Nucleotide-binding</keyword>
<keyword evidence="3" id="KW-0813">Transport</keyword>
<evidence type="ECO:0000256" key="5">
    <source>
        <dbReference type="ARBA" id="ARBA00022741"/>
    </source>
</evidence>
<gene>
    <name evidence="15" type="ORF">SNE40_002588</name>
</gene>
<dbReference type="InterPro" id="IPR030254">
    <property type="entry name" value="ABCB9_6-TMD"/>
</dbReference>
<dbReference type="Pfam" id="PF00664">
    <property type="entry name" value="ABC_membrane"/>
    <property type="match status" value="1"/>
</dbReference>
<feature type="transmembrane region" description="Helical" evidence="12">
    <location>
        <begin position="85"/>
        <end position="103"/>
    </location>
</feature>
<evidence type="ECO:0000256" key="7">
    <source>
        <dbReference type="ARBA" id="ARBA00022856"/>
    </source>
</evidence>
<keyword evidence="6" id="KW-0067">ATP-binding</keyword>
<keyword evidence="7" id="KW-0571">Peptide transport</keyword>
<dbReference type="PANTHER" id="PTHR43394">
    <property type="entry name" value="ATP-DEPENDENT PERMEASE MDL1, MITOCHONDRIAL"/>
    <property type="match status" value="1"/>
</dbReference>
<dbReference type="InterPro" id="IPR017871">
    <property type="entry name" value="ABC_transporter-like_CS"/>
</dbReference>
<sequence length="798" mass="88698">MHKLIGVFLCLFLSVVDIITTTLIFAHKLDFRHEFLYGFYSYRFQESLVDVWCLCLLRFCISVGGILSVVFNVQDSIPRIKIGANYVYLVSLLFCMCIIIKLLGLADDKANLHNGWMWGLLGFSICASISLSIQWHIMSKISFTPLVVSINSDEAEPLLVDRTNGKPDEDSESEEKVDRSSVFRLFSFSKPDWMYISGAFTFLVISSTGKIFLPYYTGEVINGIAIEKSQSKFTSALINMSLISIASAVASGLRGGLFSTAMARLSNRIRNLLFSSILKQEIGFFDTIRTGDVVSRLTSDTATMSDTLSLNMNVFLRSLITAIGVIVFMFRISWRMSLVTFAGLPIIFVVSKIYGNYYEKLSEQVQDSLAKANNVAEEACSTMRTVRSFANELGEIARYYKALMVTYKLDVKLAMIYGGYSICNQLFELALTVSTLYYGGHLVIKGELSGGNLVSFILYQIQLGDSLDDMADVYTGLMQSLGASHKVFQYIDRIPNINLNDGGYKPLSLDGKIEFKDVSFSYPSRADCKVLKNVSFTVDPGEVVALVGPSGGGKSSIVNLLQHFYEPQSGEVLLDGVKINNYSHDFLHRKLAMVGQEPVLYARTIGENIAYGLEEEFTQTDIERAARLANAHDFISKMTKTYETETGEKGLQISGGQKQRIAIARALIRNPVVLVLDEATSALDSESEHVVQQAIYDNVKGRTVIIIAHRLSTVEAANRILVINHGEVVEQGRHQELLHRGGMYANLVKRQLNTITDDPIKETSQIVVPEVKTKYGSTESHKSLSKYGSVDSHKSLSK</sequence>
<dbReference type="PANTHER" id="PTHR43394:SF19">
    <property type="entry name" value="ABC TRANSPORTER B FAMILY"/>
    <property type="match status" value="1"/>
</dbReference>
<name>A0AAN8KC52_PATCE</name>
<dbReference type="AlphaFoldDB" id="A0AAN8KC52"/>
<dbReference type="EMBL" id="JAZGQO010000002">
    <property type="protein sequence ID" value="KAK6190800.1"/>
    <property type="molecule type" value="Genomic_DNA"/>
</dbReference>
<evidence type="ECO:0000256" key="1">
    <source>
        <dbReference type="ARBA" id="ARBA00004127"/>
    </source>
</evidence>
<dbReference type="Gene3D" id="3.40.50.300">
    <property type="entry name" value="P-loop containing nucleotide triphosphate hydrolases"/>
    <property type="match status" value="1"/>
</dbReference>
<dbReference type="InterPro" id="IPR036640">
    <property type="entry name" value="ABC1_TM_sf"/>
</dbReference>
<dbReference type="GO" id="GO:0005524">
    <property type="term" value="F:ATP binding"/>
    <property type="evidence" value="ECO:0007669"/>
    <property type="project" value="UniProtKB-KW"/>
</dbReference>
<dbReference type="SUPFAM" id="SSF52540">
    <property type="entry name" value="P-loop containing nucleoside triphosphate hydrolases"/>
    <property type="match status" value="1"/>
</dbReference>
<dbReference type="SUPFAM" id="SSF90123">
    <property type="entry name" value="ABC transporter transmembrane region"/>
    <property type="match status" value="1"/>
</dbReference>
<dbReference type="PROSITE" id="PS50929">
    <property type="entry name" value="ABC_TM1F"/>
    <property type="match status" value="1"/>
</dbReference>
<evidence type="ECO:0000256" key="6">
    <source>
        <dbReference type="ARBA" id="ARBA00022840"/>
    </source>
</evidence>
<dbReference type="CDD" id="cd18784">
    <property type="entry name" value="ABC_6TM_ABCB9_like"/>
    <property type="match status" value="1"/>
</dbReference>
<dbReference type="InterPro" id="IPR039421">
    <property type="entry name" value="Type_1_exporter"/>
</dbReference>
<dbReference type="Gene3D" id="1.20.1560.10">
    <property type="entry name" value="ABC transporter type 1, transmembrane domain"/>
    <property type="match status" value="1"/>
</dbReference>
<keyword evidence="7" id="KW-0653">Protein transport</keyword>
<feature type="transmembrane region" description="Helical" evidence="12">
    <location>
        <begin position="115"/>
        <end position="133"/>
    </location>
</feature>
<dbReference type="FunFam" id="1.20.1560.10:FF:000210">
    <property type="entry name" value="ATP-binding cassette, sub-family B (MDR/TAP), member 9"/>
    <property type="match status" value="1"/>
</dbReference>
<dbReference type="PROSITE" id="PS50893">
    <property type="entry name" value="ABC_TRANSPORTER_2"/>
    <property type="match status" value="1"/>
</dbReference>
<feature type="transmembrane region" description="Helical" evidence="12">
    <location>
        <begin position="49"/>
        <end position="73"/>
    </location>
</feature>
<feature type="domain" description="ABC transporter" evidence="13">
    <location>
        <begin position="513"/>
        <end position="750"/>
    </location>
</feature>
<dbReference type="PIRSF" id="PIRSF002773">
    <property type="entry name" value="ABC_prm/ATPase_B"/>
    <property type="match status" value="1"/>
</dbReference>
<feature type="transmembrane region" description="Helical" evidence="12">
    <location>
        <begin position="314"/>
        <end position="332"/>
    </location>
</feature>
<dbReference type="GO" id="GO:0012505">
    <property type="term" value="C:endomembrane system"/>
    <property type="evidence" value="ECO:0007669"/>
    <property type="project" value="UniProtKB-SubCell"/>
</dbReference>
<protein>
    <recommendedName>
        <fullName evidence="17">ATP-binding cassette sub-family B member 9</fullName>
    </recommendedName>
</protein>
<dbReference type="CDD" id="cd03249">
    <property type="entry name" value="ABC_MTABC3_MDL1_MDL2"/>
    <property type="match status" value="1"/>
</dbReference>
<dbReference type="Proteomes" id="UP001347796">
    <property type="component" value="Unassembled WGS sequence"/>
</dbReference>
<proteinExistence type="inferred from homology"/>
<evidence type="ECO:0000313" key="16">
    <source>
        <dbReference type="Proteomes" id="UP001347796"/>
    </source>
</evidence>
<evidence type="ECO:0000256" key="8">
    <source>
        <dbReference type="ARBA" id="ARBA00022967"/>
    </source>
</evidence>
<dbReference type="PROSITE" id="PS00211">
    <property type="entry name" value="ABC_TRANSPORTER_1"/>
    <property type="match status" value="1"/>
</dbReference>
<keyword evidence="8" id="KW-1278">Translocase</keyword>
<dbReference type="SMART" id="SM00382">
    <property type="entry name" value="AAA"/>
    <property type="match status" value="1"/>
</dbReference>
<keyword evidence="4 12" id="KW-0812">Transmembrane</keyword>
<comment type="subcellular location">
    <subcellularLocation>
        <location evidence="1">Endomembrane system</location>
        <topology evidence="1">Multi-pass membrane protein</topology>
    </subcellularLocation>
</comment>
<evidence type="ECO:0000256" key="12">
    <source>
        <dbReference type="SAM" id="Phobius"/>
    </source>
</evidence>
<evidence type="ECO:0008006" key="17">
    <source>
        <dbReference type="Google" id="ProtNLM"/>
    </source>
</evidence>
<evidence type="ECO:0000256" key="4">
    <source>
        <dbReference type="ARBA" id="ARBA00022692"/>
    </source>
</evidence>
<evidence type="ECO:0000259" key="13">
    <source>
        <dbReference type="PROSITE" id="PS50893"/>
    </source>
</evidence>
<keyword evidence="10 12" id="KW-0472">Membrane</keyword>
<comment type="caution">
    <text evidence="15">The sequence shown here is derived from an EMBL/GenBank/DDBJ whole genome shotgun (WGS) entry which is preliminary data.</text>
</comment>
<evidence type="ECO:0000256" key="11">
    <source>
        <dbReference type="SAM" id="MobiDB-lite"/>
    </source>
</evidence>
<feature type="transmembrane region" description="Helical" evidence="12">
    <location>
        <begin position="193"/>
        <end position="216"/>
    </location>
</feature>
<feature type="domain" description="ABC transmembrane type-1" evidence="14">
    <location>
        <begin position="198"/>
        <end position="479"/>
    </location>
</feature>
<feature type="transmembrane region" description="Helical" evidence="12">
    <location>
        <begin position="7"/>
        <end position="29"/>
    </location>
</feature>
<evidence type="ECO:0000313" key="15">
    <source>
        <dbReference type="EMBL" id="KAK6190800.1"/>
    </source>
</evidence>
<dbReference type="GO" id="GO:0005765">
    <property type="term" value="C:lysosomal membrane"/>
    <property type="evidence" value="ECO:0007669"/>
    <property type="project" value="InterPro"/>
</dbReference>
<evidence type="ECO:0000256" key="2">
    <source>
        <dbReference type="ARBA" id="ARBA00006493"/>
    </source>
</evidence>
<evidence type="ECO:0000259" key="14">
    <source>
        <dbReference type="PROSITE" id="PS50929"/>
    </source>
</evidence>
<evidence type="ECO:0000256" key="10">
    <source>
        <dbReference type="ARBA" id="ARBA00023136"/>
    </source>
</evidence>
<organism evidence="15 16">
    <name type="scientific">Patella caerulea</name>
    <name type="common">Rayed Mediterranean limpet</name>
    <dbReference type="NCBI Taxonomy" id="87958"/>
    <lineage>
        <taxon>Eukaryota</taxon>
        <taxon>Metazoa</taxon>
        <taxon>Spiralia</taxon>
        <taxon>Lophotrochozoa</taxon>
        <taxon>Mollusca</taxon>
        <taxon>Gastropoda</taxon>
        <taxon>Patellogastropoda</taxon>
        <taxon>Patelloidea</taxon>
        <taxon>Patellidae</taxon>
        <taxon>Patella</taxon>
    </lineage>
</organism>
<dbReference type="InterPro" id="IPR027417">
    <property type="entry name" value="P-loop_NTPase"/>
</dbReference>
<dbReference type="InterPro" id="IPR003439">
    <property type="entry name" value="ABC_transporter-like_ATP-bd"/>
</dbReference>
<dbReference type="GO" id="GO:0016887">
    <property type="term" value="F:ATP hydrolysis activity"/>
    <property type="evidence" value="ECO:0007669"/>
    <property type="project" value="InterPro"/>
</dbReference>
<dbReference type="FunFam" id="3.40.50.300:FF:000140">
    <property type="entry name" value="Lipid A export ATP-binding/permease protein MsbA"/>
    <property type="match status" value="1"/>
</dbReference>
<feature type="transmembrane region" description="Helical" evidence="12">
    <location>
        <begin position="236"/>
        <end position="258"/>
    </location>
</feature>
<evidence type="ECO:0000256" key="9">
    <source>
        <dbReference type="ARBA" id="ARBA00022989"/>
    </source>
</evidence>
<dbReference type="InterPro" id="IPR003593">
    <property type="entry name" value="AAA+_ATPase"/>
</dbReference>
<dbReference type="GO" id="GO:0015421">
    <property type="term" value="F:ABC-type oligopeptide transporter activity"/>
    <property type="evidence" value="ECO:0007669"/>
    <property type="project" value="TreeGrafter"/>
</dbReference>
<dbReference type="Pfam" id="PF00005">
    <property type="entry name" value="ABC_tran"/>
    <property type="match status" value="1"/>
</dbReference>
<dbReference type="GO" id="GO:0015440">
    <property type="term" value="F:ABC-type peptide transporter activity"/>
    <property type="evidence" value="ECO:0007669"/>
    <property type="project" value="InterPro"/>
</dbReference>
<dbReference type="InterPro" id="IPR011527">
    <property type="entry name" value="ABC1_TM_dom"/>
</dbReference>
<keyword evidence="16" id="KW-1185">Reference proteome</keyword>
<evidence type="ECO:0000256" key="3">
    <source>
        <dbReference type="ARBA" id="ARBA00022448"/>
    </source>
</evidence>
<reference evidence="15 16" key="1">
    <citation type="submission" date="2024-01" db="EMBL/GenBank/DDBJ databases">
        <title>The genome of the rayed Mediterranean limpet Patella caerulea (Linnaeus, 1758).</title>
        <authorList>
            <person name="Anh-Thu Weber A."/>
            <person name="Halstead-Nussloch G."/>
        </authorList>
    </citation>
    <scope>NUCLEOTIDE SEQUENCE [LARGE SCALE GENOMIC DNA]</scope>
    <source>
        <strain evidence="15">AATW-2023a</strain>
        <tissue evidence="15">Whole specimen</tissue>
    </source>
</reference>
<accession>A0AAN8KC52</accession>
<comment type="similarity">
    <text evidence="2">Belongs to the ABC transporter superfamily. ABCB family. MHC peptide exporter (TC 3.A.1.209) subfamily.</text>
</comment>
<keyword evidence="9 12" id="KW-1133">Transmembrane helix</keyword>